<evidence type="ECO:0000313" key="1">
    <source>
        <dbReference type="EMBL" id="QKG25571.1"/>
    </source>
</evidence>
<sequence>MTLSRADREFRYPGVTFIDYKQLDMDRVLTGLLQRLRWGGSSGILLRTRDVTVDDFVATMTEHPELFGGFEESVTRRWVETHLVDMVNRGKATQAVAGLRPLHGYTYHFRNSRRSRSYGADEQIYSMIEHAPARYANTLPLLREFFFAGVDTNTDESRPGAQIDVETQALINLSKAAEGEITDRKSQAERRNDPPLYPEAAELLANDTVRLLFHKNLIPRSVLVDYLKILFAFHLGLYHLQVMKVLPARLAGKRARPDGGFFLDVGGVPETTAAALAERSAATWYGRISGYVPATFTMKRLEDFARYLVKRRKRTPPPTGFFTVDDLLLLNGSAWKDDRATFAESKLANVLEDSRGDSELPPEIVQLQELDDDPFTTYVNVITAYRMAFHRKYIRECLDSLLLKNRPGAMLAQPRRGERRFVLDGRLLEVLLQIALLKPGGRQGFHTEKLRVDEFLTILRDRYGLYIDRLPAGDGFDRPSIIEQRALRDNTRAFTTRLREIGFYSDLSDAYLTQTITPRYVIEP</sequence>
<dbReference type="InterPro" id="IPR058120">
    <property type="entry name" value="MADS7"/>
</dbReference>
<keyword evidence="2" id="KW-1185">Reference proteome</keyword>
<organism evidence="1 2">
    <name type="scientific">Actinomadura verrucosospora</name>
    <dbReference type="NCBI Taxonomy" id="46165"/>
    <lineage>
        <taxon>Bacteria</taxon>
        <taxon>Bacillati</taxon>
        <taxon>Actinomycetota</taxon>
        <taxon>Actinomycetes</taxon>
        <taxon>Streptosporangiales</taxon>
        <taxon>Thermomonosporaceae</taxon>
        <taxon>Actinomadura</taxon>
    </lineage>
</organism>
<proteinExistence type="predicted"/>
<dbReference type="Pfam" id="PF26611">
    <property type="entry name" value="MAD7"/>
    <property type="match status" value="1"/>
</dbReference>
<dbReference type="EMBL" id="CP053892">
    <property type="protein sequence ID" value="QKG25571.1"/>
    <property type="molecule type" value="Genomic_DNA"/>
</dbReference>
<gene>
    <name evidence="1" type="ORF">ACTIVE_7223</name>
</gene>
<dbReference type="RefSeq" id="WP_173099160.1">
    <property type="nucleotide sequence ID" value="NZ_CP053892.1"/>
</dbReference>
<dbReference type="NCBIfam" id="NF047733">
    <property type="entry name" value="antiphage_MADS7"/>
    <property type="match status" value="1"/>
</dbReference>
<evidence type="ECO:0000313" key="2">
    <source>
        <dbReference type="Proteomes" id="UP000501240"/>
    </source>
</evidence>
<protein>
    <submittedName>
        <fullName evidence="1">Cytoplasmic protein in type I restriction-modifcation system locus</fullName>
    </submittedName>
</protein>
<dbReference type="Proteomes" id="UP000501240">
    <property type="component" value="Chromosome"/>
</dbReference>
<reference evidence="1 2" key="1">
    <citation type="submission" date="2020-05" db="EMBL/GenBank/DDBJ databases">
        <title>Actinomadura verrucosospora NRRL-B18236 (PFL_A860) Genome sequencing and assembly.</title>
        <authorList>
            <person name="Samborskyy M."/>
        </authorList>
    </citation>
    <scope>NUCLEOTIDE SEQUENCE [LARGE SCALE GENOMIC DNA]</scope>
    <source>
        <strain evidence="1 2">NRRL:B18236</strain>
    </source>
</reference>
<accession>A0A7D3W402</accession>
<dbReference type="AlphaFoldDB" id="A0A7D3W402"/>
<name>A0A7D3W402_ACTVE</name>